<evidence type="ECO:0000256" key="4">
    <source>
        <dbReference type="RuleBase" id="RU003887"/>
    </source>
</evidence>
<evidence type="ECO:0000256" key="1">
    <source>
        <dbReference type="ARBA" id="ARBA00008348"/>
    </source>
</evidence>
<dbReference type="Pfam" id="PF00849">
    <property type="entry name" value="PseudoU_synth_2"/>
    <property type="match status" value="1"/>
</dbReference>
<feature type="region of interest" description="Disordered" evidence="5">
    <location>
        <begin position="316"/>
        <end position="530"/>
    </location>
</feature>
<dbReference type="Pfam" id="PF01479">
    <property type="entry name" value="S4"/>
    <property type="match status" value="1"/>
</dbReference>
<dbReference type="SUPFAM" id="SSF55174">
    <property type="entry name" value="Alpha-L RNA-binding motif"/>
    <property type="match status" value="1"/>
</dbReference>
<dbReference type="GO" id="GO:0120159">
    <property type="term" value="F:rRNA pseudouridine synthase activity"/>
    <property type="evidence" value="ECO:0007669"/>
    <property type="project" value="UniProtKB-ARBA"/>
</dbReference>
<sequence length="530" mass="55323">MAPRPPRRGGGPPPRRAGQGPGGPPRFQQGARPAGRPGSKPAGRSGAPPRSDQGPRASGRPPAFRTSSGPRADSPSRAGERLNKVLAAAGLGSRRAVEELILQGRVTVDGQVVRDLATKVDPGSAAIAVDGERIRREKTVYLAVYKPKGFITSNADPAGRPRVIDLVPGLPQRVYPIGRLDEDSTGLILLTNDGELANRLAHPKFGVEKVYRVLVAGKPGPEVLDKLVEGVWLAEGKARARAARFVNEKSHHGEATMIELTLAEGKNREVRRMLAKLGHKVMRLTRISVGPVTLKGLSAGQWRHLEPGEVALLRRVADGEAMPSRGPKRREPSPRRSRAIGGPCPAPSGPRGGLGHLVGSADAPRRGGRPVVVPGAGRERDQGRGGQGRRPGGVPRRGAVGSFAPPPSGPQGRRPSRDGDDGPDEILVAPIGVGGDSPPPSRGRRPGGPPPRRPAGPGRGRGRGLGSGNAGGPRSRRVIGLGAAPVIGDDGPPPRRRSAGPGGSKPPGGPVRRRPKPLPKARRSKPSDDE</sequence>
<dbReference type="InterPro" id="IPR036986">
    <property type="entry name" value="S4_RNA-bd_sf"/>
</dbReference>
<dbReference type="Proteomes" id="UP000280296">
    <property type="component" value="Unassembled WGS sequence"/>
</dbReference>
<dbReference type="SUPFAM" id="SSF55120">
    <property type="entry name" value="Pseudouridine synthase"/>
    <property type="match status" value="1"/>
</dbReference>
<dbReference type="PROSITE" id="PS01149">
    <property type="entry name" value="PSI_RSU"/>
    <property type="match status" value="1"/>
</dbReference>
<evidence type="ECO:0000256" key="5">
    <source>
        <dbReference type="SAM" id="MobiDB-lite"/>
    </source>
</evidence>
<dbReference type="InterPro" id="IPR050343">
    <property type="entry name" value="RsuA_PseudoU_synthase"/>
</dbReference>
<feature type="domain" description="RNA-binding S4" evidence="6">
    <location>
        <begin position="80"/>
        <end position="143"/>
    </location>
</feature>
<dbReference type="InterPro" id="IPR000748">
    <property type="entry name" value="PsdUridine_synth_RsuA/RluB/E/F"/>
</dbReference>
<dbReference type="AlphaFoldDB" id="A0A432MLX1"/>
<dbReference type="InterPro" id="IPR020094">
    <property type="entry name" value="TruA/RsuA/RluB/E/F_N"/>
</dbReference>
<dbReference type="OrthoDB" id="9807213at2"/>
<dbReference type="Gene3D" id="3.30.70.1560">
    <property type="entry name" value="Alpha-L RNA-binding motif"/>
    <property type="match status" value="1"/>
</dbReference>
<dbReference type="SMART" id="SM00363">
    <property type="entry name" value="S4"/>
    <property type="match status" value="1"/>
</dbReference>
<dbReference type="RefSeq" id="WP_126724997.1">
    <property type="nucleotide sequence ID" value="NZ_RYZH01000014.1"/>
</dbReference>
<dbReference type="InterPro" id="IPR042092">
    <property type="entry name" value="PsdUridine_s_RsuA/RluB/E/F_cat"/>
</dbReference>
<feature type="compositionally biased region" description="Low complexity" evidence="5">
    <location>
        <begin position="392"/>
        <end position="401"/>
    </location>
</feature>
<dbReference type="GO" id="GO:0000455">
    <property type="term" value="P:enzyme-directed rRNA pseudouridine synthesis"/>
    <property type="evidence" value="ECO:0007669"/>
    <property type="project" value="UniProtKB-ARBA"/>
</dbReference>
<dbReference type="GO" id="GO:0003723">
    <property type="term" value="F:RNA binding"/>
    <property type="evidence" value="ECO:0007669"/>
    <property type="project" value="UniProtKB-KW"/>
</dbReference>
<dbReference type="InterPro" id="IPR020103">
    <property type="entry name" value="PsdUridine_synth_cat_dom_sf"/>
</dbReference>
<feature type="compositionally biased region" description="Basic residues" evidence="5">
    <location>
        <begin position="511"/>
        <end position="524"/>
    </location>
</feature>
<dbReference type="CDD" id="cd00165">
    <property type="entry name" value="S4"/>
    <property type="match status" value="1"/>
</dbReference>
<dbReference type="InterPro" id="IPR006145">
    <property type="entry name" value="PsdUridine_synth_RsuA/RluA"/>
</dbReference>
<feature type="compositionally biased region" description="Pro residues" evidence="5">
    <location>
        <begin position="437"/>
        <end position="454"/>
    </location>
</feature>
<dbReference type="Gene3D" id="3.10.290.10">
    <property type="entry name" value="RNA-binding S4 domain"/>
    <property type="match status" value="1"/>
</dbReference>
<reference evidence="7 8" key="2">
    <citation type="submission" date="2019-01" db="EMBL/GenBank/DDBJ databases">
        <title>Tautonia sociabilis, a novel thermotolerant planctomycete of Isosphaeraceae family, isolated from a 4000 m deep subterranean habitat.</title>
        <authorList>
            <person name="Kovaleva O.L."/>
            <person name="Elcheninov A.G."/>
            <person name="Van Heerden E."/>
            <person name="Toshchakov S.V."/>
            <person name="Novikov A."/>
            <person name="Bonch-Osmolovskaya E.A."/>
            <person name="Kublanov I.V."/>
        </authorList>
    </citation>
    <scope>NUCLEOTIDE SEQUENCE [LARGE SCALE GENOMIC DNA]</scope>
    <source>
        <strain evidence="7 8">GM2012</strain>
    </source>
</reference>
<evidence type="ECO:0000313" key="7">
    <source>
        <dbReference type="EMBL" id="RUL88088.1"/>
    </source>
</evidence>
<evidence type="ECO:0000313" key="8">
    <source>
        <dbReference type="Proteomes" id="UP000280296"/>
    </source>
</evidence>
<dbReference type="EC" id="5.4.99.-" evidence="4"/>
<evidence type="ECO:0000256" key="2">
    <source>
        <dbReference type="ARBA" id="ARBA00023235"/>
    </source>
</evidence>
<reference evidence="7 8" key="1">
    <citation type="submission" date="2018-12" db="EMBL/GenBank/DDBJ databases">
        <authorList>
            <person name="Toschakov S.V."/>
        </authorList>
    </citation>
    <scope>NUCLEOTIDE SEQUENCE [LARGE SCALE GENOMIC DNA]</scope>
    <source>
        <strain evidence="7 8">GM2012</strain>
    </source>
</reference>
<evidence type="ECO:0000259" key="6">
    <source>
        <dbReference type="SMART" id="SM00363"/>
    </source>
</evidence>
<keyword evidence="2 4" id="KW-0413">Isomerase</keyword>
<dbReference type="NCBIfam" id="TIGR00093">
    <property type="entry name" value="pseudouridine synthase"/>
    <property type="match status" value="1"/>
</dbReference>
<accession>A0A432MLX1</accession>
<dbReference type="EMBL" id="RYZH01000014">
    <property type="protein sequence ID" value="RUL88088.1"/>
    <property type="molecule type" value="Genomic_DNA"/>
</dbReference>
<evidence type="ECO:0000256" key="3">
    <source>
        <dbReference type="PROSITE-ProRule" id="PRU00182"/>
    </source>
</evidence>
<dbReference type="FunFam" id="3.10.290.10:FF:000003">
    <property type="entry name" value="Pseudouridine synthase"/>
    <property type="match status" value="1"/>
</dbReference>
<gene>
    <name evidence="7" type="ORF">TsocGM_09105</name>
</gene>
<comment type="similarity">
    <text evidence="1 4">Belongs to the pseudouridine synthase RsuA family.</text>
</comment>
<dbReference type="InterPro" id="IPR018496">
    <property type="entry name" value="PsdUridine_synth_RsuA/RluB_CS"/>
</dbReference>
<dbReference type="Gene3D" id="3.30.70.580">
    <property type="entry name" value="Pseudouridine synthase I, catalytic domain, N-terminal subdomain"/>
    <property type="match status" value="1"/>
</dbReference>
<name>A0A432MLX1_9BACT</name>
<feature type="compositionally biased region" description="Gly residues" evidence="5">
    <location>
        <begin position="457"/>
        <end position="471"/>
    </location>
</feature>
<proteinExistence type="inferred from homology"/>
<dbReference type="CDD" id="cd02870">
    <property type="entry name" value="PseudoU_synth_RsuA_like"/>
    <property type="match status" value="1"/>
</dbReference>
<protein>
    <recommendedName>
        <fullName evidence="4">Pseudouridine synthase</fullName>
        <ecNumber evidence="4">5.4.99.-</ecNumber>
    </recommendedName>
</protein>
<keyword evidence="8" id="KW-1185">Reference proteome</keyword>
<dbReference type="PROSITE" id="PS50889">
    <property type="entry name" value="S4"/>
    <property type="match status" value="1"/>
</dbReference>
<feature type="region of interest" description="Disordered" evidence="5">
    <location>
        <begin position="1"/>
        <end position="79"/>
    </location>
</feature>
<dbReference type="PANTHER" id="PTHR47683">
    <property type="entry name" value="PSEUDOURIDINE SYNTHASE FAMILY PROTEIN-RELATED"/>
    <property type="match status" value="1"/>
</dbReference>
<organism evidence="7 8">
    <name type="scientific">Tautonia sociabilis</name>
    <dbReference type="NCBI Taxonomy" id="2080755"/>
    <lineage>
        <taxon>Bacteria</taxon>
        <taxon>Pseudomonadati</taxon>
        <taxon>Planctomycetota</taxon>
        <taxon>Planctomycetia</taxon>
        <taxon>Isosphaerales</taxon>
        <taxon>Isosphaeraceae</taxon>
        <taxon>Tautonia</taxon>
    </lineage>
</organism>
<keyword evidence="3" id="KW-0694">RNA-binding</keyword>
<comment type="caution">
    <text evidence="7">The sequence shown here is derived from an EMBL/GenBank/DDBJ whole genome shotgun (WGS) entry which is preliminary data.</text>
</comment>
<dbReference type="PANTHER" id="PTHR47683:SF2">
    <property type="entry name" value="RNA-BINDING S4 DOMAIN-CONTAINING PROTEIN"/>
    <property type="match status" value="1"/>
</dbReference>
<dbReference type="InterPro" id="IPR002942">
    <property type="entry name" value="S4_RNA-bd"/>
</dbReference>